<keyword evidence="1" id="KW-0175">Coiled coil</keyword>
<proteinExistence type="predicted"/>
<organism evidence="3 4">
    <name type="scientific">Phytophthora nicotianae P1976</name>
    <dbReference type="NCBI Taxonomy" id="1317066"/>
    <lineage>
        <taxon>Eukaryota</taxon>
        <taxon>Sar</taxon>
        <taxon>Stramenopiles</taxon>
        <taxon>Oomycota</taxon>
        <taxon>Peronosporomycetes</taxon>
        <taxon>Peronosporales</taxon>
        <taxon>Peronosporaceae</taxon>
        <taxon>Phytophthora</taxon>
    </lineage>
</organism>
<protein>
    <submittedName>
        <fullName evidence="3">Uncharacterized protein</fullName>
    </submittedName>
</protein>
<accession>A0A081AYI0</accession>
<gene>
    <name evidence="3" type="ORF">F444_02096</name>
</gene>
<feature type="compositionally biased region" description="Basic and acidic residues" evidence="2">
    <location>
        <begin position="192"/>
        <end position="201"/>
    </location>
</feature>
<sequence>MAHWWRHDELLALLQAWEQTLDAPRDRDELTQLELQRLYEKFDALRPRDGASVPVQEVEAQRQRLVRTFLFLRAFNDESTRAGRPTWFQLPTQQQESLRRMNGRLGELATVAPDEFELLRRICEEPPPPPLAQTETPQMSVQAPDRPQERPMVDEMKAAAEALAGLPMFRPNQPPQLSPPLSPVATVTKQTLESESKREETSESDGLSESEDEDEYTPRKSRKREMDTDYTPPKAKAKSKIKMTSKWSKKDEQRLLSAWHEVVTVLADNGFAGSFASRNEGLRLNSLIHQRYAELCGDDSIPRTNQSTGAKKHAIVMAFRALRNVLRTLASQSDRPNWFGMTPEERMELQMRFGHHNEQAVFIEKETYQRLVQIDKAQQIVLTPTVDAPRAPATLDELLGRTTGGSRKQVGRKSSKEKYASGPPRGYVIAEKSSEESEAESSEDAASIRNERSENSSRDANSQRSKKLARKAFREVDPADDSVSTTSIKRRRTGLSDAKWVTRLLDTQTQRFEALLAEFQEERRQERQHNVEIILEALKLRNASAKKADQPSQFVDALVEKQRQNMLRLFKQLQDERSQEREQARVLLRELGSSRLVQDQEEKD</sequence>
<dbReference type="Proteomes" id="UP000028582">
    <property type="component" value="Unassembled WGS sequence"/>
</dbReference>
<feature type="region of interest" description="Disordered" evidence="2">
    <location>
        <begin position="124"/>
        <end position="151"/>
    </location>
</feature>
<evidence type="ECO:0000313" key="3">
    <source>
        <dbReference type="EMBL" id="ETO83941.1"/>
    </source>
</evidence>
<evidence type="ECO:0000256" key="1">
    <source>
        <dbReference type="SAM" id="Coils"/>
    </source>
</evidence>
<comment type="caution">
    <text evidence="3">The sequence shown here is derived from an EMBL/GenBank/DDBJ whole genome shotgun (WGS) entry which is preliminary data.</text>
</comment>
<feature type="coiled-coil region" evidence="1">
    <location>
        <begin position="559"/>
        <end position="590"/>
    </location>
</feature>
<feature type="compositionally biased region" description="Pro residues" evidence="2">
    <location>
        <begin position="172"/>
        <end position="182"/>
    </location>
</feature>
<feature type="compositionally biased region" description="Acidic residues" evidence="2">
    <location>
        <begin position="202"/>
        <end position="215"/>
    </location>
</feature>
<evidence type="ECO:0000256" key="2">
    <source>
        <dbReference type="SAM" id="MobiDB-lite"/>
    </source>
</evidence>
<dbReference type="AlphaFoldDB" id="A0A081AYI0"/>
<dbReference type="EMBL" id="ANJA01000392">
    <property type="protein sequence ID" value="ETO83941.1"/>
    <property type="molecule type" value="Genomic_DNA"/>
</dbReference>
<evidence type="ECO:0000313" key="4">
    <source>
        <dbReference type="Proteomes" id="UP000028582"/>
    </source>
</evidence>
<reference evidence="3 4" key="1">
    <citation type="submission" date="2013-11" db="EMBL/GenBank/DDBJ databases">
        <title>The Genome Sequence of Phytophthora parasitica P1976.</title>
        <authorList>
            <consortium name="The Broad Institute Genomics Platform"/>
            <person name="Russ C."/>
            <person name="Tyler B."/>
            <person name="Panabieres F."/>
            <person name="Shan W."/>
            <person name="Tripathy S."/>
            <person name="Grunwald N."/>
            <person name="Machado M."/>
            <person name="Johnson C.S."/>
            <person name="Walker B."/>
            <person name="Young S."/>
            <person name="Zeng Q."/>
            <person name="Gargeya S."/>
            <person name="Fitzgerald M."/>
            <person name="Haas B."/>
            <person name="Abouelleil A."/>
            <person name="Allen A.W."/>
            <person name="Alvarado L."/>
            <person name="Arachchi H.M."/>
            <person name="Berlin A.M."/>
            <person name="Chapman S.B."/>
            <person name="Gainer-Dewar J."/>
            <person name="Goldberg J."/>
            <person name="Griggs A."/>
            <person name="Gujja S."/>
            <person name="Hansen M."/>
            <person name="Howarth C."/>
            <person name="Imamovic A."/>
            <person name="Ireland A."/>
            <person name="Larimer J."/>
            <person name="McCowan C."/>
            <person name="Murphy C."/>
            <person name="Pearson M."/>
            <person name="Poon T.W."/>
            <person name="Priest M."/>
            <person name="Roberts A."/>
            <person name="Saif S."/>
            <person name="Shea T."/>
            <person name="Sisk P."/>
            <person name="Sykes S."/>
            <person name="Wortman J."/>
            <person name="Nusbaum C."/>
            <person name="Birren B."/>
        </authorList>
    </citation>
    <scope>NUCLEOTIDE SEQUENCE [LARGE SCALE GENOMIC DNA]</scope>
    <source>
        <strain evidence="3 4">P1976</strain>
    </source>
</reference>
<feature type="region of interest" description="Disordered" evidence="2">
    <location>
        <begin position="168"/>
        <end position="246"/>
    </location>
</feature>
<name>A0A081AYI0_PHYNI</name>
<feature type="region of interest" description="Disordered" evidence="2">
    <location>
        <begin position="395"/>
        <end position="489"/>
    </location>
</feature>
<dbReference type="OrthoDB" id="114510at2759"/>